<comment type="subcellular location">
    <subcellularLocation>
        <location evidence="2">Cell inner membrane</location>
        <topology evidence="2">Single-pass membrane protein</topology>
    </subcellularLocation>
    <subcellularLocation>
        <location evidence="1">Cell surface</location>
    </subcellularLocation>
</comment>
<keyword evidence="7 10" id="KW-1133">Transmembrane helix</keyword>
<evidence type="ECO:0000313" key="12">
    <source>
        <dbReference type="EMBL" id="MFC3882900.1"/>
    </source>
</evidence>
<dbReference type="Proteomes" id="UP001595752">
    <property type="component" value="Unassembled WGS sequence"/>
</dbReference>
<reference evidence="13" key="1">
    <citation type="journal article" date="2019" name="Int. J. Syst. Evol. Microbiol.">
        <title>The Global Catalogue of Microorganisms (GCM) 10K type strain sequencing project: providing services to taxonomists for standard genome sequencing and annotation.</title>
        <authorList>
            <consortium name="The Broad Institute Genomics Platform"/>
            <consortium name="The Broad Institute Genome Sequencing Center for Infectious Disease"/>
            <person name="Wu L."/>
            <person name="Ma J."/>
        </authorList>
    </citation>
    <scope>NUCLEOTIDE SEQUENCE [LARGE SCALE GENOMIC DNA]</scope>
    <source>
        <strain evidence="13">CCUG 61889</strain>
    </source>
</reference>
<evidence type="ECO:0000256" key="4">
    <source>
        <dbReference type="ARBA" id="ARBA00022481"/>
    </source>
</evidence>
<comment type="caution">
    <text evidence="12">The sequence shown here is derived from an EMBL/GenBank/DDBJ whole genome shotgun (WGS) entry which is preliminary data.</text>
</comment>
<name>A0ABV8B0Z7_9BACI</name>
<sequence>MTQPQQRLHHNGFTVLEVLIVLAIVHAIMFVTIVKIEPLMEYYRLHWFMKQLETDIFYAQEAAITRGQAVSLRFSSDKNEYFIVAGSISSPLFTRSYDSRLRIQFATLGSQIKFLGNGNISKSGTFFISSGSLTYEMVFMLGKGRFYAEKL</sequence>
<evidence type="ECO:0000256" key="10">
    <source>
        <dbReference type="SAM" id="Phobius"/>
    </source>
</evidence>
<protein>
    <submittedName>
        <fullName evidence="12">Competence type IV pilus minor pilin ComGD</fullName>
    </submittedName>
</protein>
<evidence type="ECO:0000256" key="5">
    <source>
        <dbReference type="ARBA" id="ARBA00022519"/>
    </source>
</evidence>
<dbReference type="RefSeq" id="WP_377912784.1">
    <property type="nucleotide sequence ID" value="NZ_JBHRZT010000020.1"/>
</dbReference>
<keyword evidence="3" id="KW-1003">Cell membrane</keyword>
<dbReference type="NCBIfam" id="TIGR02532">
    <property type="entry name" value="IV_pilin_GFxxxE"/>
    <property type="match status" value="1"/>
</dbReference>
<evidence type="ECO:0000313" key="13">
    <source>
        <dbReference type="Proteomes" id="UP001595752"/>
    </source>
</evidence>
<gene>
    <name evidence="12" type="primary">comGD</name>
    <name evidence="12" type="ORF">ACFOU2_05015</name>
</gene>
<evidence type="ECO:0000256" key="2">
    <source>
        <dbReference type="ARBA" id="ARBA00004377"/>
    </source>
</evidence>
<keyword evidence="13" id="KW-1185">Reference proteome</keyword>
<dbReference type="SUPFAM" id="SSF54523">
    <property type="entry name" value="Pili subunits"/>
    <property type="match status" value="1"/>
</dbReference>
<evidence type="ECO:0000256" key="7">
    <source>
        <dbReference type="ARBA" id="ARBA00022989"/>
    </source>
</evidence>
<evidence type="ECO:0000256" key="9">
    <source>
        <dbReference type="ARBA" id="ARBA00023287"/>
    </source>
</evidence>
<dbReference type="EMBL" id="JBHRZT010000020">
    <property type="protein sequence ID" value="MFC3882900.1"/>
    <property type="molecule type" value="Genomic_DNA"/>
</dbReference>
<dbReference type="InterPro" id="IPR016785">
    <property type="entry name" value="ComGD"/>
</dbReference>
<keyword evidence="4" id="KW-0488">Methylation</keyword>
<evidence type="ECO:0000256" key="3">
    <source>
        <dbReference type="ARBA" id="ARBA00022475"/>
    </source>
</evidence>
<keyword evidence="6 10" id="KW-0812">Transmembrane</keyword>
<dbReference type="InterPro" id="IPR012902">
    <property type="entry name" value="N_methyl_site"/>
</dbReference>
<dbReference type="NCBIfam" id="NF040982">
    <property type="entry name" value="ComGD"/>
    <property type="match status" value="1"/>
</dbReference>
<keyword evidence="9" id="KW-0178">Competence</keyword>
<dbReference type="InterPro" id="IPR022346">
    <property type="entry name" value="T2SS_GspH"/>
</dbReference>
<evidence type="ECO:0000256" key="8">
    <source>
        <dbReference type="ARBA" id="ARBA00023136"/>
    </source>
</evidence>
<accession>A0ABV8B0Z7</accession>
<dbReference type="Pfam" id="PF12019">
    <property type="entry name" value="GspH"/>
    <property type="match status" value="1"/>
</dbReference>
<proteinExistence type="predicted"/>
<dbReference type="PIRSF" id="PIRSF021292">
    <property type="entry name" value="Competence_ComGD"/>
    <property type="match status" value="1"/>
</dbReference>
<feature type="transmembrane region" description="Helical" evidence="10">
    <location>
        <begin position="12"/>
        <end position="34"/>
    </location>
</feature>
<evidence type="ECO:0000256" key="6">
    <source>
        <dbReference type="ARBA" id="ARBA00022692"/>
    </source>
</evidence>
<evidence type="ECO:0000259" key="11">
    <source>
        <dbReference type="Pfam" id="PF12019"/>
    </source>
</evidence>
<keyword evidence="8 10" id="KW-0472">Membrane</keyword>
<dbReference type="InterPro" id="IPR045584">
    <property type="entry name" value="Pilin-like"/>
</dbReference>
<evidence type="ECO:0000256" key="1">
    <source>
        <dbReference type="ARBA" id="ARBA00004241"/>
    </source>
</evidence>
<keyword evidence="5" id="KW-0997">Cell inner membrane</keyword>
<feature type="domain" description="General secretion pathway GspH" evidence="11">
    <location>
        <begin position="51"/>
        <end position="134"/>
    </location>
</feature>
<organism evidence="12 13">
    <name type="scientific">Bacillus songklensis</name>
    <dbReference type="NCBI Taxonomy" id="1069116"/>
    <lineage>
        <taxon>Bacteria</taxon>
        <taxon>Bacillati</taxon>
        <taxon>Bacillota</taxon>
        <taxon>Bacilli</taxon>
        <taxon>Bacillales</taxon>
        <taxon>Bacillaceae</taxon>
        <taxon>Bacillus</taxon>
    </lineage>
</organism>